<accession>A0ABZ2GWK4</accession>
<organism evidence="1 2">
    <name type="scientific">Xanthomonas phage SB3</name>
    <dbReference type="NCBI Taxonomy" id="3117472"/>
    <lineage>
        <taxon>Viruses</taxon>
        <taxon>Duplodnaviria</taxon>
        <taxon>Heunggongvirae</taxon>
        <taxon>Uroviricota</taxon>
        <taxon>Caudoviricetes</taxon>
        <taxon>Autographivirales</taxon>
        <taxon>Autonotataviridae</taxon>
        <taxon>Euvesivirus</taxon>
        <taxon>Euvesivirus SB3</taxon>
    </lineage>
</organism>
<dbReference type="Proteomes" id="UP001386178">
    <property type="component" value="Segment"/>
</dbReference>
<evidence type="ECO:0008006" key="3">
    <source>
        <dbReference type="Google" id="ProtNLM"/>
    </source>
</evidence>
<evidence type="ECO:0000313" key="1">
    <source>
        <dbReference type="EMBL" id="WWO60224.1"/>
    </source>
</evidence>
<dbReference type="EMBL" id="PP079414">
    <property type="protein sequence ID" value="WWO60224.1"/>
    <property type="molecule type" value="Genomic_DNA"/>
</dbReference>
<sequence>MSASKKQYHAVAVVRINGKHVASVVRNSVDDYRDLSKWMNSEAREHNVTALAKHMEALFGKHNAMEMSIEIVVKFDYPERAA</sequence>
<proteinExistence type="predicted"/>
<evidence type="ECO:0000313" key="2">
    <source>
        <dbReference type="Proteomes" id="UP001386178"/>
    </source>
</evidence>
<keyword evidence="2" id="KW-1185">Reference proteome</keyword>
<name>A0ABZ2GWK4_9CAUD</name>
<protein>
    <recommendedName>
        <fullName evidence="3">ASCH domain-containing protein</fullName>
    </recommendedName>
</protein>
<reference evidence="1 2" key="1">
    <citation type="submission" date="2024-01" db="EMBL/GenBank/DDBJ databases">
        <title>Novel lytic viruses for Xanthomonas sp. and Stenotrophomonas maltophilia.</title>
        <authorList>
            <person name="Petrzik K."/>
            <person name="Brazdova S."/>
            <person name="Sovova L."/>
            <person name="Neoralova M."/>
        </authorList>
    </citation>
    <scope>NUCLEOTIDE SEQUENCE [LARGE SCALE GENOMIC DNA]</scope>
</reference>